<sequence>MPVKNIQVDGQMDGPAKIPPASDSSLPRRQSSVRCSSHQLESTMMEAPSLRDQTHLDSLICKICDRGGKCVHNGSVILGE</sequence>
<keyword evidence="3" id="KW-1185">Reference proteome</keyword>
<evidence type="ECO:0000256" key="1">
    <source>
        <dbReference type="SAM" id="MobiDB-lite"/>
    </source>
</evidence>
<feature type="compositionally biased region" description="Polar residues" evidence="1">
    <location>
        <begin position="22"/>
        <end position="33"/>
    </location>
</feature>
<reference evidence="3" key="1">
    <citation type="submission" date="2022-10" db="EMBL/GenBank/DDBJ databases">
        <title>Genome assembly of Pristionchus species.</title>
        <authorList>
            <person name="Yoshida K."/>
            <person name="Sommer R.J."/>
        </authorList>
    </citation>
    <scope>NUCLEOTIDE SEQUENCE [LARGE SCALE GENOMIC DNA]</scope>
    <source>
        <strain evidence="3">RS5460</strain>
    </source>
</reference>
<evidence type="ECO:0000313" key="2">
    <source>
        <dbReference type="EMBL" id="GMR38851.1"/>
    </source>
</evidence>
<dbReference type="AlphaFoldDB" id="A0AAN4ZDM2"/>
<proteinExistence type="predicted"/>
<gene>
    <name evidence="2" type="ORF">PMAYCL1PPCAC_09046</name>
</gene>
<organism evidence="2 3">
    <name type="scientific">Pristionchus mayeri</name>
    <dbReference type="NCBI Taxonomy" id="1317129"/>
    <lineage>
        <taxon>Eukaryota</taxon>
        <taxon>Metazoa</taxon>
        <taxon>Ecdysozoa</taxon>
        <taxon>Nematoda</taxon>
        <taxon>Chromadorea</taxon>
        <taxon>Rhabditida</taxon>
        <taxon>Rhabditina</taxon>
        <taxon>Diplogasteromorpha</taxon>
        <taxon>Diplogasteroidea</taxon>
        <taxon>Neodiplogasteridae</taxon>
        <taxon>Pristionchus</taxon>
    </lineage>
</organism>
<feature type="region of interest" description="Disordered" evidence="1">
    <location>
        <begin position="1"/>
        <end position="33"/>
    </location>
</feature>
<dbReference type="Proteomes" id="UP001328107">
    <property type="component" value="Unassembled WGS sequence"/>
</dbReference>
<accession>A0AAN4ZDM2</accession>
<comment type="caution">
    <text evidence="2">The sequence shown here is derived from an EMBL/GenBank/DDBJ whole genome shotgun (WGS) entry which is preliminary data.</text>
</comment>
<name>A0AAN4ZDM2_9BILA</name>
<dbReference type="EMBL" id="BTRK01000002">
    <property type="protein sequence ID" value="GMR38851.1"/>
    <property type="molecule type" value="Genomic_DNA"/>
</dbReference>
<protein>
    <submittedName>
        <fullName evidence="2">Uncharacterized protein</fullName>
    </submittedName>
</protein>
<evidence type="ECO:0000313" key="3">
    <source>
        <dbReference type="Proteomes" id="UP001328107"/>
    </source>
</evidence>